<evidence type="ECO:0000313" key="2">
    <source>
        <dbReference type="EMBL" id="EJD32661.1"/>
    </source>
</evidence>
<keyword evidence="3" id="KW-1185">Reference proteome</keyword>
<dbReference type="EMBL" id="JH688759">
    <property type="protein sequence ID" value="EJD32661.1"/>
    <property type="molecule type" value="Genomic_DNA"/>
</dbReference>
<dbReference type="KEGG" id="adl:AURDEDRAFT_132047"/>
<feature type="region of interest" description="Disordered" evidence="1">
    <location>
        <begin position="334"/>
        <end position="356"/>
    </location>
</feature>
<evidence type="ECO:0000256" key="1">
    <source>
        <dbReference type="SAM" id="MobiDB-lite"/>
    </source>
</evidence>
<gene>
    <name evidence="2" type="ORF">AURDEDRAFT_132047</name>
</gene>
<dbReference type="OrthoDB" id="2664589at2759"/>
<protein>
    <submittedName>
        <fullName evidence="2">Uncharacterized protein</fullName>
    </submittedName>
</protein>
<evidence type="ECO:0000313" key="3">
    <source>
        <dbReference type="Proteomes" id="UP000006514"/>
    </source>
</evidence>
<accession>J0L8I4</accession>
<name>J0L8I4_AURST</name>
<reference evidence="3" key="1">
    <citation type="journal article" date="2012" name="Science">
        <title>The Paleozoic origin of enzymatic lignin decomposition reconstructed from 31 fungal genomes.</title>
        <authorList>
            <person name="Floudas D."/>
            <person name="Binder M."/>
            <person name="Riley R."/>
            <person name="Barry K."/>
            <person name="Blanchette R.A."/>
            <person name="Henrissat B."/>
            <person name="Martinez A.T."/>
            <person name="Otillar R."/>
            <person name="Spatafora J.W."/>
            <person name="Yadav J.S."/>
            <person name="Aerts A."/>
            <person name="Benoit I."/>
            <person name="Boyd A."/>
            <person name="Carlson A."/>
            <person name="Copeland A."/>
            <person name="Coutinho P.M."/>
            <person name="de Vries R.P."/>
            <person name="Ferreira P."/>
            <person name="Findley K."/>
            <person name="Foster B."/>
            <person name="Gaskell J."/>
            <person name="Glotzer D."/>
            <person name="Gorecki P."/>
            <person name="Heitman J."/>
            <person name="Hesse C."/>
            <person name="Hori C."/>
            <person name="Igarashi K."/>
            <person name="Jurgens J.A."/>
            <person name="Kallen N."/>
            <person name="Kersten P."/>
            <person name="Kohler A."/>
            <person name="Kuees U."/>
            <person name="Kumar T.K.A."/>
            <person name="Kuo A."/>
            <person name="LaButti K."/>
            <person name="Larrondo L.F."/>
            <person name="Lindquist E."/>
            <person name="Ling A."/>
            <person name="Lombard V."/>
            <person name="Lucas S."/>
            <person name="Lundell T."/>
            <person name="Martin R."/>
            <person name="McLaughlin D.J."/>
            <person name="Morgenstern I."/>
            <person name="Morin E."/>
            <person name="Murat C."/>
            <person name="Nagy L.G."/>
            <person name="Nolan M."/>
            <person name="Ohm R.A."/>
            <person name="Patyshakuliyeva A."/>
            <person name="Rokas A."/>
            <person name="Ruiz-Duenas F.J."/>
            <person name="Sabat G."/>
            <person name="Salamov A."/>
            <person name="Samejima M."/>
            <person name="Schmutz J."/>
            <person name="Slot J.C."/>
            <person name="St John F."/>
            <person name="Stenlid J."/>
            <person name="Sun H."/>
            <person name="Sun S."/>
            <person name="Syed K."/>
            <person name="Tsang A."/>
            <person name="Wiebenga A."/>
            <person name="Young D."/>
            <person name="Pisabarro A."/>
            <person name="Eastwood D.C."/>
            <person name="Martin F."/>
            <person name="Cullen D."/>
            <person name="Grigoriev I.V."/>
            <person name="Hibbett D.S."/>
        </authorList>
    </citation>
    <scope>NUCLEOTIDE SEQUENCE [LARGE SCALE GENOMIC DNA]</scope>
    <source>
        <strain evidence="3">TFB10046</strain>
    </source>
</reference>
<dbReference type="InParanoid" id="J0L8I4"/>
<feature type="non-terminal residue" evidence="2">
    <location>
        <position position="1"/>
    </location>
</feature>
<feature type="non-terminal residue" evidence="2">
    <location>
        <position position="356"/>
    </location>
</feature>
<feature type="compositionally biased region" description="Basic residues" evidence="1">
    <location>
        <begin position="347"/>
        <end position="356"/>
    </location>
</feature>
<organism evidence="2 3">
    <name type="scientific">Auricularia subglabra (strain TFB-10046 / SS5)</name>
    <name type="common">White-rot fungus</name>
    <name type="synonym">Auricularia delicata (strain TFB10046)</name>
    <dbReference type="NCBI Taxonomy" id="717982"/>
    <lineage>
        <taxon>Eukaryota</taxon>
        <taxon>Fungi</taxon>
        <taxon>Dikarya</taxon>
        <taxon>Basidiomycota</taxon>
        <taxon>Agaricomycotina</taxon>
        <taxon>Agaricomycetes</taxon>
        <taxon>Auriculariales</taxon>
        <taxon>Auriculariaceae</taxon>
        <taxon>Auricularia</taxon>
    </lineage>
</organism>
<feature type="region of interest" description="Disordered" evidence="1">
    <location>
        <begin position="1"/>
        <end position="26"/>
    </location>
</feature>
<proteinExistence type="predicted"/>
<dbReference type="Proteomes" id="UP000006514">
    <property type="component" value="Unassembled WGS sequence"/>
</dbReference>
<sequence length="356" mass="40166">ELEREDDNDINGSQPPAQIVDEHGPAASPRLPALLSRLVSADEERLNLCNLLATARPHVALKVMLADGMSGFTAGQLLIAMFQDEEDGFSPGQYMLTMARISRKLTTTATKHAKVHRNPAKTRLNAEYNKLYNQFIQDAHAMIHDLVKDGARKFNKSEGVVRNRIFTKTCVSHPKPLLWQAYVHVKSKELNEGLPKGQRKRLREIQRVVRAEQPHYTEQSKEEQAEWLRILQEYNTDRNVLPRTFRLEQAELSDAEPAPTIRPAISATSPPRQSFEHQSNGVAQYLLWHAICTSQPLNCGRQRLAAGGGEGFGNMLEDHHQEHKVCEGIEQIERGDGKMGNGPMRKALSRKHTKLK</sequence>
<dbReference type="AlphaFoldDB" id="J0L8I4"/>